<dbReference type="Proteomes" id="UP001605036">
    <property type="component" value="Unassembled WGS sequence"/>
</dbReference>
<sequence>MTLTVSDEEDQGEGASKTPDGPEDRTPRYQQLRTSAAALRSRVRSVPSSIRYTPPPSRCSDSSNTLIPYAAYFSKFSSPSQDSTRPSSRADDVHEHQIKASGLLESHAMHALRLDCEIKLKESQEEMDKLRERLKDQTRRTELFDRELERQRRKLESRISFFSEQSKLLEGQLSEQAIRHAQGSNLGLAMAALCFGAFFHSM</sequence>
<name>A0ABD1YW32_9MARC</name>
<gene>
    <name evidence="3" type="ORF">R1flu_006397</name>
</gene>
<dbReference type="AlphaFoldDB" id="A0ABD1YW32"/>
<keyword evidence="1" id="KW-0175">Coiled coil</keyword>
<accession>A0ABD1YW32</accession>
<protein>
    <submittedName>
        <fullName evidence="3">Uncharacterized protein</fullName>
    </submittedName>
</protein>
<evidence type="ECO:0000256" key="1">
    <source>
        <dbReference type="SAM" id="Coils"/>
    </source>
</evidence>
<proteinExistence type="predicted"/>
<feature type="compositionally biased region" description="Acidic residues" evidence="2">
    <location>
        <begin position="1"/>
        <end position="12"/>
    </location>
</feature>
<keyword evidence="4" id="KW-1185">Reference proteome</keyword>
<feature type="coiled-coil region" evidence="1">
    <location>
        <begin position="113"/>
        <end position="165"/>
    </location>
</feature>
<feature type="compositionally biased region" description="Low complexity" evidence="2">
    <location>
        <begin position="33"/>
        <end position="51"/>
    </location>
</feature>
<dbReference type="EMBL" id="JBHFFA010000003">
    <property type="protein sequence ID" value="KAL2634918.1"/>
    <property type="molecule type" value="Genomic_DNA"/>
</dbReference>
<comment type="caution">
    <text evidence="3">The sequence shown here is derived from an EMBL/GenBank/DDBJ whole genome shotgun (WGS) entry which is preliminary data.</text>
</comment>
<evidence type="ECO:0000313" key="3">
    <source>
        <dbReference type="EMBL" id="KAL2634918.1"/>
    </source>
</evidence>
<reference evidence="3 4" key="1">
    <citation type="submission" date="2024-09" db="EMBL/GenBank/DDBJ databases">
        <title>Chromosome-scale assembly of Riccia fluitans.</title>
        <authorList>
            <person name="Paukszto L."/>
            <person name="Sawicki J."/>
            <person name="Karawczyk K."/>
            <person name="Piernik-Szablinska J."/>
            <person name="Szczecinska M."/>
            <person name="Mazdziarz M."/>
        </authorList>
    </citation>
    <scope>NUCLEOTIDE SEQUENCE [LARGE SCALE GENOMIC DNA]</scope>
    <source>
        <strain evidence="3">Rf_01</strain>
        <tissue evidence="3">Aerial parts of the thallus</tissue>
    </source>
</reference>
<feature type="region of interest" description="Disordered" evidence="2">
    <location>
        <begin position="1"/>
        <end position="64"/>
    </location>
</feature>
<evidence type="ECO:0000256" key="2">
    <source>
        <dbReference type="SAM" id="MobiDB-lite"/>
    </source>
</evidence>
<evidence type="ECO:0000313" key="4">
    <source>
        <dbReference type="Proteomes" id="UP001605036"/>
    </source>
</evidence>
<organism evidence="3 4">
    <name type="scientific">Riccia fluitans</name>
    <dbReference type="NCBI Taxonomy" id="41844"/>
    <lineage>
        <taxon>Eukaryota</taxon>
        <taxon>Viridiplantae</taxon>
        <taxon>Streptophyta</taxon>
        <taxon>Embryophyta</taxon>
        <taxon>Marchantiophyta</taxon>
        <taxon>Marchantiopsida</taxon>
        <taxon>Marchantiidae</taxon>
        <taxon>Marchantiales</taxon>
        <taxon>Ricciaceae</taxon>
        <taxon>Riccia</taxon>
    </lineage>
</organism>